<dbReference type="PANTHER" id="PTHR10775:SF185">
    <property type="entry name" value="OS08G0208400 PROTEIN"/>
    <property type="match status" value="1"/>
</dbReference>
<name>A0A5A7VLA7_CUCMM</name>
<comment type="caution">
    <text evidence="2">The sequence shown here is derived from an EMBL/GenBank/DDBJ whole genome shotgun (WGS) entry which is preliminary data.</text>
</comment>
<protein>
    <recommendedName>
        <fullName evidence="4">CACTA en-spm transposon protein</fullName>
    </recommendedName>
</protein>
<dbReference type="AlphaFoldDB" id="A0A5A7VLA7"/>
<evidence type="ECO:0000256" key="1">
    <source>
        <dbReference type="SAM" id="MobiDB-lite"/>
    </source>
</evidence>
<dbReference type="PANTHER" id="PTHR10775">
    <property type="entry name" value="OS08G0208400 PROTEIN"/>
    <property type="match status" value="1"/>
</dbReference>
<organism evidence="2 3">
    <name type="scientific">Cucumis melo var. makuwa</name>
    <name type="common">Oriental melon</name>
    <dbReference type="NCBI Taxonomy" id="1194695"/>
    <lineage>
        <taxon>Eukaryota</taxon>
        <taxon>Viridiplantae</taxon>
        <taxon>Streptophyta</taxon>
        <taxon>Embryophyta</taxon>
        <taxon>Tracheophyta</taxon>
        <taxon>Spermatophyta</taxon>
        <taxon>Magnoliopsida</taxon>
        <taxon>eudicotyledons</taxon>
        <taxon>Gunneridae</taxon>
        <taxon>Pentapetalae</taxon>
        <taxon>rosids</taxon>
        <taxon>fabids</taxon>
        <taxon>Cucurbitales</taxon>
        <taxon>Cucurbitaceae</taxon>
        <taxon>Benincaseae</taxon>
        <taxon>Cucumis</taxon>
    </lineage>
</organism>
<sequence>MLYLVQVFNSIRFLDSRLEEIFEKDDTIYAVVGSLNELSIQELLTRVNTLEGKVGTTGTTKHFRATLDVVRNEITDVNTRLNLTMWAMANQALARGAIRVTLQEIKSYGSLFYFEFVCISEGLKRGGSKIACKLCLCSLKLVLVKILGDCIFRGVSMQEMYDFKLKLTRCCGTTSTDYWNISSAHNGCIMENQLALEEEETEEGFLEDEMSRNIGTIHVCKYDCVFYWKEFVDLQHCPTCGETRYKVNHNRGKKFLHKHRDKRIETDDVLRHPANAEGWKHFDSEFPNFAFDPWNVHLGLASDGFNLFGHISQFFQLHTTLLWKINDFLEYGDLSGWSTKGYQASCMGHRLLFGIQGRISFLVHRRNLLENHVWCRSRLYNEKVEHMAPPVVMNGTDVDPTIIEGSVMHHVTDDFIDDVDEHFMSSFQSGFDEMDAMFLEFVEELDNPAEGSLSVGDNSGESNANANESPNSLKSPAHKVATYPSRFGLTALFNHRSEGKCRVKSNLVPKEI</sequence>
<accession>A0A5A7VLA7</accession>
<gene>
    <name evidence="2" type="ORF">E6C27_scaffold418G00480</name>
</gene>
<proteinExistence type="predicted"/>
<dbReference type="Pfam" id="PF02992">
    <property type="entry name" value="Transposase_21"/>
    <property type="match status" value="1"/>
</dbReference>
<evidence type="ECO:0000313" key="2">
    <source>
        <dbReference type="EMBL" id="KAA0067236.1"/>
    </source>
</evidence>
<reference evidence="2 3" key="1">
    <citation type="submission" date="2019-08" db="EMBL/GenBank/DDBJ databases">
        <title>Draft genome sequences of two oriental melons (Cucumis melo L. var makuwa).</title>
        <authorList>
            <person name="Kwon S.-Y."/>
        </authorList>
    </citation>
    <scope>NUCLEOTIDE SEQUENCE [LARGE SCALE GENOMIC DNA]</scope>
    <source>
        <strain evidence="3">cv. SW 3</strain>
        <tissue evidence="2">Leaf</tissue>
    </source>
</reference>
<dbReference type="InterPro" id="IPR004242">
    <property type="entry name" value="Transposase_21"/>
</dbReference>
<evidence type="ECO:0000313" key="3">
    <source>
        <dbReference type="Proteomes" id="UP000321393"/>
    </source>
</evidence>
<feature type="compositionally biased region" description="Low complexity" evidence="1">
    <location>
        <begin position="458"/>
        <end position="472"/>
    </location>
</feature>
<dbReference type="EMBL" id="SSTE01000601">
    <property type="protein sequence ID" value="KAA0067236.1"/>
    <property type="molecule type" value="Genomic_DNA"/>
</dbReference>
<feature type="region of interest" description="Disordered" evidence="1">
    <location>
        <begin position="450"/>
        <end position="477"/>
    </location>
</feature>
<evidence type="ECO:0008006" key="4">
    <source>
        <dbReference type="Google" id="ProtNLM"/>
    </source>
</evidence>
<dbReference type="Proteomes" id="UP000321393">
    <property type="component" value="Unassembled WGS sequence"/>
</dbReference>